<protein>
    <submittedName>
        <fullName evidence="1">Uncharacterized protein</fullName>
    </submittedName>
</protein>
<dbReference type="KEGG" id="apac:S7S_18320"/>
<accession>A0A0B4XSA9</accession>
<keyword evidence="2" id="KW-1185">Reference proteome</keyword>
<reference evidence="1 2" key="1">
    <citation type="journal article" date="2012" name="J. Bacteriol.">
        <title>Genome sequence of an alkane-degrading bacterium, Alcanivorax pacificus type strain W11-5, isolated from deep sea sediment.</title>
        <authorList>
            <person name="Lai Q."/>
            <person name="Shao Z."/>
        </authorList>
    </citation>
    <scope>NUCLEOTIDE SEQUENCE [LARGE SCALE GENOMIC DNA]</scope>
    <source>
        <strain evidence="1 2">W11-5</strain>
    </source>
</reference>
<sequence length="157" mass="17151">MRVPVKAALNPYNHRPAYCAGMPQFFGGTDDNDQPPAVVMEAELTQESRRTLELTSGSPHSLIHSGAMFFYYALEGQWVVTGTPWGPAANPSEQEMDRLVTVDLTRFNTGMDDQAIIDELVRQTGSNLQTNGGADFNQSATRPAFIALIRGYLAGTL</sequence>
<proteinExistence type="predicted"/>
<dbReference type="AlphaFoldDB" id="A0A0B4XSA9"/>
<organism evidence="1 2">
    <name type="scientific">Isoalcanivorax pacificus W11-5</name>
    <dbReference type="NCBI Taxonomy" id="391936"/>
    <lineage>
        <taxon>Bacteria</taxon>
        <taxon>Pseudomonadati</taxon>
        <taxon>Pseudomonadota</taxon>
        <taxon>Gammaproteobacteria</taxon>
        <taxon>Oceanospirillales</taxon>
        <taxon>Alcanivoracaceae</taxon>
        <taxon>Isoalcanivorax</taxon>
    </lineage>
</organism>
<dbReference type="HOGENOM" id="CLU_1674234_0_0_6"/>
<evidence type="ECO:0000313" key="2">
    <source>
        <dbReference type="Proteomes" id="UP000006764"/>
    </source>
</evidence>
<dbReference type="EMBL" id="CP004387">
    <property type="protein sequence ID" value="AJD50076.1"/>
    <property type="molecule type" value="Genomic_DNA"/>
</dbReference>
<name>A0A0B4XSA9_9GAMM</name>
<dbReference type="Proteomes" id="UP000006764">
    <property type="component" value="Chromosome"/>
</dbReference>
<gene>
    <name evidence="1" type="ORF">S7S_18320</name>
</gene>
<evidence type="ECO:0000313" key="1">
    <source>
        <dbReference type="EMBL" id="AJD50076.1"/>
    </source>
</evidence>